<dbReference type="GO" id="GO:0012505">
    <property type="term" value="C:endomembrane system"/>
    <property type="evidence" value="ECO:0007669"/>
    <property type="project" value="UniProtKB-SubCell"/>
</dbReference>
<dbReference type="OrthoDB" id="6510177at2759"/>
<evidence type="ECO:0000256" key="8">
    <source>
        <dbReference type="ARBA" id="ARBA00023055"/>
    </source>
</evidence>
<dbReference type="NCBIfam" id="TIGR00917">
    <property type="entry name" value="2A060601"/>
    <property type="match status" value="1"/>
</dbReference>
<dbReference type="InterPro" id="IPR004765">
    <property type="entry name" value="NPC1-like"/>
</dbReference>
<evidence type="ECO:0000256" key="3">
    <source>
        <dbReference type="ARBA" id="ARBA00022448"/>
    </source>
</evidence>
<dbReference type="PANTHER" id="PTHR45727:SF2">
    <property type="entry name" value="NPC INTRACELLULAR CHOLESTEROL TRANSPORTER 1"/>
    <property type="match status" value="1"/>
</dbReference>
<dbReference type="GO" id="GO:0005319">
    <property type="term" value="F:lipid transporter activity"/>
    <property type="evidence" value="ECO:0007669"/>
    <property type="project" value="InterPro"/>
</dbReference>
<gene>
    <name evidence="19" type="ORF">PHAECO_LOCUS8109</name>
</gene>
<feature type="transmembrane region" description="Helical" evidence="16">
    <location>
        <begin position="1142"/>
        <end position="1164"/>
    </location>
</feature>
<keyword evidence="7 16" id="KW-1133">Transmembrane helix</keyword>
<dbReference type="FunFam" id="1.20.1640.10:FF:000008">
    <property type="entry name" value="NPC intracellular cholesterol transporter 1"/>
    <property type="match status" value="1"/>
</dbReference>
<feature type="transmembrane region" description="Helical" evidence="16">
    <location>
        <begin position="347"/>
        <end position="365"/>
    </location>
</feature>
<keyword evidence="9" id="KW-0443">Lipid metabolism</keyword>
<feature type="transmembrane region" description="Helical" evidence="16">
    <location>
        <begin position="1219"/>
        <end position="1245"/>
    </location>
</feature>
<dbReference type="PROSITE" id="PS50156">
    <property type="entry name" value="SSD"/>
    <property type="match status" value="1"/>
</dbReference>
<feature type="transmembrane region" description="Helical" evidence="16">
    <location>
        <begin position="824"/>
        <end position="845"/>
    </location>
</feature>
<keyword evidence="10 16" id="KW-0472">Membrane</keyword>
<feature type="transmembrane region" description="Helical" evidence="16">
    <location>
        <begin position="1062"/>
        <end position="1079"/>
    </location>
</feature>
<evidence type="ECO:0000256" key="13">
    <source>
        <dbReference type="ARBA" id="ARBA00023180"/>
    </source>
</evidence>
<evidence type="ECO:0000256" key="10">
    <source>
        <dbReference type="ARBA" id="ARBA00023136"/>
    </source>
</evidence>
<feature type="transmembrane region" description="Helical" evidence="16">
    <location>
        <begin position="617"/>
        <end position="635"/>
    </location>
</feature>
<keyword evidence="13" id="KW-0325">Glycoprotein</keyword>
<dbReference type="Pfam" id="PF16414">
    <property type="entry name" value="NPC1_N"/>
    <property type="match status" value="1"/>
</dbReference>
<dbReference type="GO" id="GO:0030299">
    <property type="term" value="P:intestinal cholesterol absorption"/>
    <property type="evidence" value="ECO:0007669"/>
    <property type="project" value="TreeGrafter"/>
</dbReference>
<dbReference type="AlphaFoldDB" id="A0A9N9SFV3"/>
<dbReference type="PANTHER" id="PTHR45727">
    <property type="entry name" value="NPC INTRACELLULAR CHOLESTEROL TRANSPORTER 1"/>
    <property type="match status" value="1"/>
</dbReference>
<feature type="transmembrane region" description="Helical" evidence="16">
    <location>
        <begin position="647"/>
        <end position="672"/>
    </location>
</feature>
<reference evidence="19" key="2">
    <citation type="submission" date="2022-10" db="EMBL/GenBank/DDBJ databases">
        <authorList>
            <consortium name="ENA_rothamsted_submissions"/>
            <consortium name="culmorum"/>
            <person name="King R."/>
        </authorList>
    </citation>
    <scope>NUCLEOTIDE SEQUENCE</scope>
</reference>
<evidence type="ECO:0000313" key="20">
    <source>
        <dbReference type="Proteomes" id="UP001153737"/>
    </source>
</evidence>
<evidence type="ECO:0000256" key="15">
    <source>
        <dbReference type="ARBA" id="ARBA00034049"/>
    </source>
</evidence>
<dbReference type="InterPro" id="IPR053958">
    <property type="entry name" value="HMGCR/SNAP/NPC1-like_SSD"/>
</dbReference>
<organism evidence="19 20">
    <name type="scientific">Phaedon cochleariae</name>
    <name type="common">Mustard beetle</name>
    <dbReference type="NCBI Taxonomy" id="80249"/>
    <lineage>
        <taxon>Eukaryota</taxon>
        <taxon>Metazoa</taxon>
        <taxon>Ecdysozoa</taxon>
        <taxon>Arthropoda</taxon>
        <taxon>Hexapoda</taxon>
        <taxon>Insecta</taxon>
        <taxon>Pterygota</taxon>
        <taxon>Neoptera</taxon>
        <taxon>Endopterygota</taxon>
        <taxon>Coleoptera</taxon>
        <taxon>Polyphaga</taxon>
        <taxon>Cucujiformia</taxon>
        <taxon>Chrysomeloidea</taxon>
        <taxon>Chrysomelidae</taxon>
        <taxon>Chrysomelinae</taxon>
        <taxon>Chrysomelini</taxon>
        <taxon>Phaedon</taxon>
    </lineage>
</organism>
<dbReference type="Pfam" id="PF22314">
    <property type="entry name" value="NPC1_MLD"/>
    <property type="match status" value="1"/>
</dbReference>
<dbReference type="GO" id="GO:0008203">
    <property type="term" value="P:cholesterol metabolic process"/>
    <property type="evidence" value="ECO:0007669"/>
    <property type="project" value="UniProtKB-KW"/>
</dbReference>
<keyword evidence="8" id="KW-0445">Lipid transport</keyword>
<dbReference type="Gene3D" id="1.20.1640.10">
    <property type="entry name" value="Multidrug efflux transporter AcrB transmembrane domain"/>
    <property type="match status" value="2"/>
</dbReference>
<sequence length="1271" mass="141865">MNSFKNFPLIFLLFAVAEIDAKCRLYGNCNQDSKGHYQYCPHLFGGIDPRPLNKTSDDYDEAVNVLQTFCPFYLDENGEPESLCCDIDQILEMAVGFKNAAPYQRCDSCYTNNLNFYCIMTCAPNQKDFILSYHTALNWTTFKSYVDEIEISINEKMLNDTYESCKDVSMPSSGGTVMSSACGSYGATWCNPLRWYEFATDPDQNPITPFKITYQVVNDSVVGAVNQETVPCNEAYHGKLACACMDCPSSCSDNVYSPLDVGGQLLFGLFDLWSFILGCVLFVFVLCVVMAILLLRHRYLTSGLRPCSCGLDRTIKKIRKCGDTIHEILGDCFYVLGTTIAEEKLKVLGMCAVVIAVLSGGITFLKVTTDPVELWAAPNSQSRLEKDFFDQNFGPFYRTNQIFIKTVGIDPFEFTSEYGGNVTLGPALDATFLKEVFKLQKMIENITIEAKGDDGNVLRKGLENICFAPLRTVYSGPATVDECTVISLLGLFNNDISNFEKNTTKSYETIVGCLRAPYTINCLAPYGGPIIPGVAMGGGSESLNFLDSTGISLTFLTSNYVDKSELTDTLEWEKKFISALKQYDDNDRPSFMDIAYSAERSIQDEIENLSKSTVSTIVLSYAVMFVYITLALGKITNWRYFFYESKFSLGLGGIVIVFSAVGCSIGICGYCGLTTTMLTIEVIPFLVLAVGVDNIFLIVQTHQEKTRDKNKSVTETVADTMGKIGPSILLTSSTEIFCFGIGALSSMPAVKTFAIYSTVAVFFDFLFQMTAFVALLTLDEQRYEKNLLDVLCCLKIKTNDEKIDRCGFLERFWREYYVPAVMKFPVRIIIVVLFTCLLCGSILLAPKIDIGLDQELSMPKGSHVLKYFQFLKDLLRVGVPVYWVTKGHVDYFDPEISNRLCGSSECSPHSVSTQIYMAASKQNITYLSIQANSWLDDFKEWSQTEGCCKYFDENEYFCPHTYNEGCSPCDYASVNKTKSISQYDYYRTYLPHFLNDNPNPSCAKGGHAAYARGMNYISDDKGVTNIVSSNIMSYHSIVKTSSDYIEALRYARFIARNLTETLNVAGVEIFPYSVFYVYFEQYLTIWQDTLGSLAYSILCVWLTTFLLTGCSIFSSLSITVTVVMIITNMLGMMWLWDISLNAISLVNLVMSVGISVEFCGHIVHSYEHSEKESSVERATDALATTGIKVISGITLTKFCGIIVLAFANSEIFKIFYFRMYMGIVVIGALHGLIFLPVFLSFVGLIKYPLVGSQSQSEGIVPDDRNSISHIG</sequence>
<evidence type="ECO:0000256" key="12">
    <source>
        <dbReference type="ARBA" id="ARBA00023166"/>
    </source>
</evidence>
<reference evidence="19" key="1">
    <citation type="submission" date="2022-01" db="EMBL/GenBank/DDBJ databases">
        <authorList>
            <person name="King R."/>
        </authorList>
    </citation>
    <scope>NUCLEOTIDE SEQUENCE</scope>
</reference>
<feature type="chain" id="PRO_5040376608" description="SSD domain-containing protein" evidence="17">
    <location>
        <begin position="22"/>
        <end position="1271"/>
    </location>
</feature>
<feature type="transmembrane region" description="Helical" evidence="16">
    <location>
        <begin position="678"/>
        <end position="699"/>
    </location>
</feature>
<keyword evidence="3" id="KW-0813">Transport</keyword>
<feature type="transmembrane region" description="Helical" evidence="16">
    <location>
        <begin position="1116"/>
        <end position="1136"/>
    </location>
</feature>
<evidence type="ECO:0000256" key="5">
    <source>
        <dbReference type="ARBA" id="ARBA00022692"/>
    </source>
</evidence>
<dbReference type="GO" id="GO:0015485">
    <property type="term" value="F:cholesterol binding"/>
    <property type="evidence" value="ECO:0007669"/>
    <property type="project" value="TreeGrafter"/>
</dbReference>
<dbReference type="GO" id="GO:0042632">
    <property type="term" value="P:cholesterol homeostasis"/>
    <property type="evidence" value="ECO:0007669"/>
    <property type="project" value="TreeGrafter"/>
</dbReference>
<evidence type="ECO:0000256" key="4">
    <source>
        <dbReference type="ARBA" id="ARBA00022548"/>
    </source>
</evidence>
<keyword evidence="20" id="KW-1185">Reference proteome</keyword>
<keyword evidence="5 16" id="KW-0812">Transmembrane</keyword>
<protein>
    <recommendedName>
        <fullName evidence="18">SSD domain-containing protein</fullName>
    </recommendedName>
</protein>
<feature type="transmembrane region" description="Helical" evidence="16">
    <location>
        <begin position="1091"/>
        <end position="1109"/>
    </location>
</feature>
<dbReference type="InterPro" id="IPR053956">
    <property type="entry name" value="NPC1_MLD"/>
</dbReference>
<proteinExistence type="inferred from homology"/>
<evidence type="ECO:0000256" key="11">
    <source>
        <dbReference type="ARBA" id="ARBA00023157"/>
    </source>
</evidence>
<evidence type="ECO:0000256" key="7">
    <source>
        <dbReference type="ARBA" id="ARBA00022989"/>
    </source>
</evidence>
<evidence type="ECO:0000256" key="6">
    <source>
        <dbReference type="ARBA" id="ARBA00022729"/>
    </source>
</evidence>
<evidence type="ECO:0000256" key="16">
    <source>
        <dbReference type="SAM" id="Phobius"/>
    </source>
</evidence>
<evidence type="ECO:0000256" key="17">
    <source>
        <dbReference type="SAM" id="SignalP"/>
    </source>
</evidence>
<feature type="signal peptide" evidence="17">
    <location>
        <begin position="1"/>
        <end position="21"/>
    </location>
</feature>
<dbReference type="InterPro" id="IPR000731">
    <property type="entry name" value="SSD"/>
</dbReference>
<feature type="transmembrane region" description="Helical" evidence="16">
    <location>
        <begin position="753"/>
        <end position="778"/>
    </location>
</feature>
<keyword evidence="11" id="KW-1015">Disulfide bond</keyword>
<evidence type="ECO:0000256" key="9">
    <source>
        <dbReference type="ARBA" id="ARBA00023098"/>
    </source>
</evidence>
<accession>A0A9N9SFV3</accession>
<dbReference type="EMBL" id="OU896710">
    <property type="protein sequence ID" value="CAG9821327.1"/>
    <property type="molecule type" value="Genomic_DNA"/>
</dbReference>
<dbReference type="GO" id="GO:0005886">
    <property type="term" value="C:plasma membrane"/>
    <property type="evidence" value="ECO:0007669"/>
    <property type="project" value="TreeGrafter"/>
</dbReference>
<evidence type="ECO:0000256" key="1">
    <source>
        <dbReference type="ARBA" id="ARBA00004127"/>
    </source>
</evidence>
<keyword evidence="12" id="KW-1207">Sterol metabolism</keyword>
<dbReference type="GO" id="GO:0015918">
    <property type="term" value="P:sterol transport"/>
    <property type="evidence" value="ECO:0007669"/>
    <property type="project" value="TreeGrafter"/>
</dbReference>
<dbReference type="SUPFAM" id="SSF82866">
    <property type="entry name" value="Multidrug efflux transporter AcrB transmembrane domain"/>
    <property type="match status" value="2"/>
</dbReference>
<keyword evidence="6 17" id="KW-0732">Signal</keyword>
<keyword evidence="4" id="KW-0153">Cholesterol metabolism</keyword>
<evidence type="ECO:0000256" key="14">
    <source>
        <dbReference type="ARBA" id="ARBA00023221"/>
    </source>
</evidence>
<evidence type="ECO:0000313" key="19">
    <source>
        <dbReference type="EMBL" id="CAG9821327.1"/>
    </source>
</evidence>
<feature type="domain" description="SSD" evidence="18">
    <location>
        <begin position="613"/>
        <end position="778"/>
    </location>
</feature>
<feature type="transmembrane region" description="Helical" evidence="16">
    <location>
        <begin position="1185"/>
        <end position="1207"/>
    </location>
</feature>
<comment type="catalytic activity">
    <reaction evidence="15">
        <text>cholesterol(in) = cholesterol(out)</text>
        <dbReference type="Rhea" id="RHEA:39747"/>
        <dbReference type="ChEBI" id="CHEBI:16113"/>
    </reaction>
</comment>
<feature type="transmembrane region" description="Helical" evidence="16">
    <location>
        <begin position="272"/>
        <end position="295"/>
    </location>
</feature>
<keyword evidence="14" id="KW-0753">Steroid metabolism</keyword>
<evidence type="ECO:0000256" key="2">
    <source>
        <dbReference type="ARBA" id="ARBA00005585"/>
    </source>
</evidence>
<dbReference type="Proteomes" id="UP001153737">
    <property type="component" value="Chromosome 4"/>
</dbReference>
<evidence type="ECO:0000259" key="18">
    <source>
        <dbReference type="PROSITE" id="PS50156"/>
    </source>
</evidence>
<name>A0A9N9SFV3_PHACE</name>
<comment type="subcellular location">
    <subcellularLocation>
        <location evidence="1">Endomembrane system</location>
        <topology evidence="1">Multi-pass membrane protein</topology>
    </subcellularLocation>
</comment>
<comment type="similarity">
    <text evidence="2">Belongs to the patched family.</text>
</comment>
<dbReference type="Pfam" id="PF12349">
    <property type="entry name" value="Sterol-sensing"/>
    <property type="match status" value="1"/>
</dbReference>
<dbReference type="InterPro" id="IPR032190">
    <property type="entry name" value="NPC1_N"/>
</dbReference>